<keyword evidence="5" id="KW-0574">Periplasm</keyword>
<accession>A0ABV6RIQ8</accession>
<dbReference type="Pfam" id="PF16822">
    <property type="entry name" value="ALGX"/>
    <property type="match status" value="1"/>
</dbReference>
<gene>
    <name evidence="9" type="ORF">ACFFGH_03265</name>
</gene>
<evidence type="ECO:0000256" key="3">
    <source>
        <dbReference type="ARBA" id="ARBA00022679"/>
    </source>
</evidence>
<reference evidence="9 10" key="1">
    <citation type="submission" date="2024-09" db="EMBL/GenBank/DDBJ databases">
        <authorList>
            <person name="Sun Q."/>
            <person name="Mori K."/>
        </authorList>
    </citation>
    <scope>NUCLEOTIDE SEQUENCE [LARGE SCALE GENOMIC DNA]</scope>
    <source>
        <strain evidence="9 10">KCTC 23076</strain>
    </source>
</reference>
<evidence type="ECO:0000256" key="7">
    <source>
        <dbReference type="SAM" id="Phobius"/>
    </source>
</evidence>
<keyword evidence="6" id="KW-0016">Alginate biosynthesis</keyword>
<keyword evidence="4" id="KW-0732">Signal</keyword>
<proteinExistence type="predicted"/>
<comment type="subcellular location">
    <subcellularLocation>
        <location evidence="1">Periplasm</location>
    </subcellularLocation>
</comment>
<keyword evidence="7" id="KW-0472">Membrane</keyword>
<evidence type="ECO:0000256" key="1">
    <source>
        <dbReference type="ARBA" id="ARBA00004418"/>
    </source>
</evidence>
<feature type="domain" description="AlgX/AlgJ SGNH hydrolase-like" evidence="8">
    <location>
        <begin position="96"/>
        <end position="343"/>
    </location>
</feature>
<organism evidence="9 10">
    <name type="scientific">Lysobacter korlensis</name>
    <dbReference type="NCBI Taxonomy" id="553636"/>
    <lineage>
        <taxon>Bacteria</taxon>
        <taxon>Pseudomonadati</taxon>
        <taxon>Pseudomonadota</taxon>
        <taxon>Gammaproteobacteria</taxon>
        <taxon>Lysobacterales</taxon>
        <taxon>Lysobacteraceae</taxon>
        <taxon>Lysobacter</taxon>
    </lineage>
</organism>
<evidence type="ECO:0000256" key="5">
    <source>
        <dbReference type="ARBA" id="ARBA00022764"/>
    </source>
</evidence>
<keyword evidence="3" id="KW-0808">Transferase</keyword>
<protein>
    <recommendedName>
        <fullName evidence="8">AlgX/AlgJ SGNH hydrolase-like domain-containing protein</fullName>
    </recommendedName>
</protein>
<dbReference type="RefSeq" id="WP_386664764.1">
    <property type="nucleotide sequence ID" value="NZ_JBHLTG010000001.1"/>
</dbReference>
<keyword evidence="10" id="KW-1185">Reference proteome</keyword>
<dbReference type="Proteomes" id="UP001589896">
    <property type="component" value="Unassembled WGS sequence"/>
</dbReference>
<evidence type="ECO:0000256" key="2">
    <source>
        <dbReference type="ARBA" id="ARBA00005182"/>
    </source>
</evidence>
<comment type="caution">
    <text evidence="9">The sequence shown here is derived from an EMBL/GenBank/DDBJ whole genome shotgun (WGS) entry which is preliminary data.</text>
</comment>
<keyword evidence="7" id="KW-1133">Transmembrane helix</keyword>
<evidence type="ECO:0000256" key="6">
    <source>
        <dbReference type="ARBA" id="ARBA00022841"/>
    </source>
</evidence>
<evidence type="ECO:0000313" key="10">
    <source>
        <dbReference type="Proteomes" id="UP001589896"/>
    </source>
</evidence>
<dbReference type="InterPro" id="IPR031811">
    <property type="entry name" value="ALGX/ALGJ_SGNH-like"/>
</dbReference>
<evidence type="ECO:0000256" key="4">
    <source>
        <dbReference type="ARBA" id="ARBA00022729"/>
    </source>
</evidence>
<evidence type="ECO:0000313" key="9">
    <source>
        <dbReference type="EMBL" id="MFC0676871.1"/>
    </source>
</evidence>
<dbReference type="EMBL" id="JBHLTG010000001">
    <property type="protein sequence ID" value="MFC0676871.1"/>
    <property type="molecule type" value="Genomic_DNA"/>
</dbReference>
<evidence type="ECO:0000259" key="8">
    <source>
        <dbReference type="Pfam" id="PF16822"/>
    </source>
</evidence>
<comment type="pathway">
    <text evidence="2">Glycan biosynthesis; alginate biosynthesis.</text>
</comment>
<keyword evidence="7" id="KW-0812">Transmembrane</keyword>
<feature type="transmembrane region" description="Helical" evidence="7">
    <location>
        <begin position="12"/>
        <end position="32"/>
    </location>
</feature>
<sequence>MPDIQTQEPRRWGLVSAAVAMLLALHAVPRFLDAPAIAENRELASLPAWPAAGADWWALPKQLDTYVQDRFAPRAHLIGALNWLRMQAGDSGSSRVVVGRNGWLFYNDGSHLGAARAATPLLDSEVDRWVSTLQGRVELAAEAEIPYVVLVPPVKERVYPENAPSWMKDGGAAVDGERLRKAAEARGLNNVLYLTPAMARARRSHEPVYSPYDIHWTGFGAYEGYVELANHLKSRGVPIEVWPLSRYTRTDQPGNLPRDVALMLGVADFVTHEFPSFAHAETSGQLKTEYLTQRHDWTGARVIDTGHSNKPVLLLTGDSFSNDLLPFLYPHFSRLIVAHNQDGYFRQDLIEQFRPDAIVLEILESGVRHAMTPALDPESMRAGRDADNSKNALSAAKAVQVRPFRWESVSAAALSQWKNAEPTACNFEVARRSGSGSAPGLSLEGWMFASKTVSGSGKTSLVLADGAGNAWVIASEHDLPRPDVAAHFGAAEAADSGFSVDVPVPPGAKGKLEVFAIREHGPRVLLCPTIRTVES</sequence>
<name>A0ABV6RIQ8_9GAMM</name>